<protein>
    <submittedName>
        <fullName evidence="2">Uncharacterized protein</fullName>
    </submittedName>
</protein>
<evidence type="ECO:0000256" key="1">
    <source>
        <dbReference type="SAM" id="Phobius"/>
    </source>
</evidence>
<dbReference type="EMBL" id="GILB01013242">
    <property type="protein sequence ID" value="NUU93575.1"/>
    <property type="molecule type" value="Transcribed_RNA"/>
</dbReference>
<evidence type="ECO:0000313" key="2">
    <source>
        <dbReference type="EMBL" id="NUU93575.1"/>
    </source>
</evidence>
<dbReference type="AlphaFoldDB" id="A0A6M2FC49"/>
<keyword evidence="1" id="KW-0812">Transmembrane</keyword>
<organism evidence="2">
    <name type="scientific">Populus davidiana</name>
    <dbReference type="NCBI Taxonomy" id="266767"/>
    <lineage>
        <taxon>Eukaryota</taxon>
        <taxon>Viridiplantae</taxon>
        <taxon>Streptophyta</taxon>
        <taxon>Embryophyta</taxon>
        <taxon>Tracheophyta</taxon>
        <taxon>Spermatophyta</taxon>
        <taxon>Magnoliopsida</taxon>
        <taxon>eudicotyledons</taxon>
        <taxon>Gunneridae</taxon>
        <taxon>Pentapetalae</taxon>
        <taxon>rosids</taxon>
        <taxon>fabids</taxon>
        <taxon>Malpighiales</taxon>
        <taxon>Salicaceae</taxon>
        <taxon>Saliceae</taxon>
        <taxon>Populus</taxon>
    </lineage>
</organism>
<feature type="transmembrane region" description="Helical" evidence="1">
    <location>
        <begin position="36"/>
        <end position="55"/>
    </location>
</feature>
<sequence length="133" mass="15225">MTGLSSPDSTISVPPLFITAVKASSWLIHRPHPKSLTAMITIIQSITVLLFCTLFDSMLKRLKTICLHSMMGRYLKRKSIVSYYPLDDHIGSYNNLNNHSSDGKEWFINIGCKCFSSHYEYIFCEFSYAFVNK</sequence>
<accession>A0A6M2FC49</accession>
<keyword evidence="1" id="KW-0472">Membrane</keyword>
<proteinExistence type="predicted"/>
<keyword evidence="1" id="KW-1133">Transmembrane helix</keyword>
<name>A0A6M2FC49_9ROSI</name>
<reference evidence="2" key="1">
    <citation type="submission" date="2020-03" db="EMBL/GenBank/DDBJ databases">
        <authorList>
            <person name="Zhang R."/>
        </authorList>
    </citation>
    <scope>NUCLEOTIDE SEQUENCE</scope>
</reference>